<dbReference type="CDD" id="cd06438">
    <property type="entry name" value="EpsO_like"/>
    <property type="match status" value="1"/>
</dbReference>
<comment type="caution">
    <text evidence="4">The sequence shown here is derived from an EMBL/GenBank/DDBJ whole genome shotgun (WGS) entry which is preliminary data.</text>
</comment>
<dbReference type="GO" id="GO:0016757">
    <property type="term" value="F:glycosyltransferase activity"/>
    <property type="evidence" value="ECO:0007669"/>
    <property type="project" value="UniProtKB-KW"/>
</dbReference>
<comment type="similarity">
    <text evidence="1">Belongs to the glycosyltransferase 2 family.</text>
</comment>
<evidence type="ECO:0000256" key="3">
    <source>
        <dbReference type="ARBA" id="ARBA00022679"/>
    </source>
</evidence>
<protein>
    <submittedName>
        <fullName evidence="4">Glycosyltransferase</fullName>
    </submittedName>
</protein>
<evidence type="ECO:0000313" key="5">
    <source>
        <dbReference type="Proteomes" id="UP000487649"/>
    </source>
</evidence>
<evidence type="ECO:0000256" key="2">
    <source>
        <dbReference type="ARBA" id="ARBA00022676"/>
    </source>
</evidence>
<reference evidence="4 5" key="1">
    <citation type="journal article" date="2019" name="Nat. Med.">
        <title>A library of human gut bacterial isolates paired with longitudinal multiomics data enables mechanistic microbiome research.</title>
        <authorList>
            <person name="Poyet M."/>
            <person name="Groussin M."/>
            <person name="Gibbons S.M."/>
            <person name="Avila-Pacheco J."/>
            <person name="Jiang X."/>
            <person name="Kearney S.M."/>
            <person name="Perrotta A.R."/>
            <person name="Berdy B."/>
            <person name="Zhao S."/>
            <person name="Lieberman T.D."/>
            <person name="Swanson P.K."/>
            <person name="Smith M."/>
            <person name="Roesemann S."/>
            <person name="Alexander J.E."/>
            <person name="Rich S.A."/>
            <person name="Livny J."/>
            <person name="Vlamakis H."/>
            <person name="Clish C."/>
            <person name="Bullock K."/>
            <person name="Deik A."/>
            <person name="Scott J."/>
            <person name="Pierce K.A."/>
            <person name="Xavier R.J."/>
            <person name="Alm E.J."/>
        </authorList>
    </citation>
    <scope>NUCLEOTIDE SEQUENCE [LARGE SCALE GENOMIC DNA]</scope>
    <source>
        <strain evidence="4 5">BIOML-A198</strain>
    </source>
</reference>
<evidence type="ECO:0000256" key="1">
    <source>
        <dbReference type="ARBA" id="ARBA00006739"/>
    </source>
</evidence>
<keyword evidence="2" id="KW-0328">Glycosyltransferase</keyword>
<dbReference type="SUPFAM" id="SSF53448">
    <property type="entry name" value="Nucleotide-diphospho-sugar transferases"/>
    <property type="match status" value="1"/>
</dbReference>
<dbReference type="RefSeq" id="WP_006783835.1">
    <property type="nucleotide sequence ID" value="NZ_CABJBH010000008.1"/>
</dbReference>
<dbReference type="InterPro" id="IPR029044">
    <property type="entry name" value="Nucleotide-diphossugar_trans"/>
</dbReference>
<sequence length="413" mass="47898">MEKLIMINFTVAAIFFVCYCYQFLYVATALVQKDKPHKEEKAHHFAVLIAARNEAEVIGHLIESIQAQTYQKGNVTVFVVADNCTDNTAQIARNLGAVVYERFNQDKIGKGYAMEYLLDQMERNNERFDGYFVFDADNVLDQNYILEMNKTFSDGYDIITSYRNSKNFGDNWISAGYAIWFLWESEYLNRGRMLLGTSCAVSGTGFFFSRRIIEKYDGWKFFLLTEDIQFTVDNVLSGEKIGYCRNAVLYDEQPIKFKQSFRQRLRWAKGFFQVFRQYGGNLMKGALRKNSSCFDMFMVISPAIFLTIFSILFNGLALLLGDFSRYEVAVIIRSLQQMIINIYFTLVAIGALTTFTQWNKIHTTNFKKVLYIFTFPLFMLTYIPITITALFKKVEWKPIEHSKAKTIAEIKEG</sequence>
<dbReference type="PANTHER" id="PTHR43630:SF1">
    <property type="entry name" value="POLY-BETA-1,6-N-ACETYL-D-GLUCOSAMINE SYNTHASE"/>
    <property type="match status" value="1"/>
</dbReference>
<evidence type="ECO:0000313" key="4">
    <source>
        <dbReference type="EMBL" id="MTK19929.1"/>
    </source>
</evidence>
<organism evidence="4 5">
    <name type="scientific">Turicibacter sanguinis</name>
    <dbReference type="NCBI Taxonomy" id="154288"/>
    <lineage>
        <taxon>Bacteria</taxon>
        <taxon>Bacillati</taxon>
        <taxon>Bacillota</taxon>
        <taxon>Erysipelotrichia</taxon>
        <taxon>Erysipelotrichales</taxon>
        <taxon>Turicibacteraceae</taxon>
        <taxon>Turicibacter</taxon>
    </lineage>
</organism>
<proteinExistence type="inferred from homology"/>
<accession>A0A173R0L2</accession>
<keyword evidence="3" id="KW-0808">Transferase</keyword>
<dbReference type="PANTHER" id="PTHR43630">
    <property type="entry name" value="POLY-BETA-1,6-N-ACETYL-D-GLUCOSAMINE SYNTHASE"/>
    <property type="match status" value="1"/>
</dbReference>
<dbReference type="OrthoDB" id="9797391at2"/>
<dbReference type="Proteomes" id="UP000487649">
    <property type="component" value="Unassembled WGS sequence"/>
</dbReference>
<dbReference type="Pfam" id="PF13641">
    <property type="entry name" value="Glyco_tranf_2_3"/>
    <property type="match status" value="1"/>
</dbReference>
<dbReference type="AlphaFoldDB" id="A0A173R0L2"/>
<dbReference type="GeneID" id="60060046"/>
<name>A0A173R0L2_9FIRM</name>
<dbReference type="EMBL" id="WMQE01000001">
    <property type="protein sequence ID" value="MTK19929.1"/>
    <property type="molecule type" value="Genomic_DNA"/>
</dbReference>
<dbReference type="Gene3D" id="3.90.550.10">
    <property type="entry name" value="Spore Coat Polysaccharide Biosynthesis Protein SpsA, Chain A"/>
    <property type="match status" value="1"/>
</dbReference>
<gene>
    <name evidence="4" type="ORF">GMA92_00560</name>
</gene>